<feature type="region of interest" description="Disordered" evidence="1">
    <location>
        <begin position="28"/>
        <end position="60"/>
    </location>
</feature>
<accession>A0A8S9RJJ0</accession>
<organism evidence="2 3">
    <name type="scientific">Brassica cretica</name>
    <name type="common">Mustard</name>
    <dbReference type="NCBI Taxonomy" id="69181"/>
    <lineage>
        <taxon>Eukaryota</taxon>
        <taxon>Viridiplantae</taxon>
        <taxon>Streptophyta</taxon>
        <taxon>Embryophyta</taxon>
        <taxon>Tracheophyta</taxon>
        <taxon>Spermatophyta</taxon>
        <taxon>Magnoliopsida</taxon>
        <taxon>eudicotyledons</taxon>
        <taxon>Gunneridae</taxon>
        <taxon>Pentapetalae</taxon>
        <taxon>rosids</taxon>
        <taxon>malvids</taxon>
        <taxon>Brassicales</taxon>
        <taxon>Brassicaceae</taxon>
        <taxon>Brassiceae</taxon>
        <taxon>Brassica</taxon>
    </lineage>
</organism>
<dbReference type="EMBL" id="QGKX02000095">
    <property type="protein sequence ID" value="KAF3572959.1"/>
    <property type="molecule type" value="Genomic_DNA"/>
</dbReference>
<evidence type="ECO:0000313" key="3">
    <source>
        <dbReference type="Proteomes" id="UP000712600"/>
    </source>
</evidence>
<gene>
    <name evidence="2" type="ORF">F2Q69_00060414</name>
</gene>
<evidence type="ECO:0000256" key="1">
    <source>
        <dbReference type="SAM" id="MobiDB-lite"/>
    </source>
</evidence>
<reference evidence="2" key="1">
    <citation type="submission" date="2019-12" db="EMBL/GenBank/DDBJ databases">
        <title>Genome sequencing and annotation of Brassica cretica.</title>
        <authorList>
            <person name="Studholme D.J."/>
            <person name="Sarris P."/>
        </authorList>
    </citation>
    <scope>NUCLEOTIDE SEQUENCE</scope>
    <source>
        <strain evidence="2">PFS-109/04</strain>
        <tissue evidence="2">Leaf</tissue>
    </source>
</reference>
<protein>
    <submittedName>
        <fullName evidence="2">Uncharacterized protein</fullName>
    </submittedName>
</protein>
<dbReference type="AlphaFoldDB" id="A0A8S9RJJ0"/>
<feature type="compositionally biased region" description="Low complexity" evidence="1">
    <location>
        <begin position="41"/>
        <end position="50"/>
    </location>
</feature>
<name>A0A8S9RJJ0_BRACR</name>
<sequence length="129" mass="13675">MMTPPPLKTIGVLAGRKANADEATDVLTISGTKQAGEQTDGSSGSSGKGSVEVDDADLHDNDVETLVSTEIDRPVILSEYRIVGGKEEMVVKEGLPSKETEREKNSYAAAVGDEHNVNALPIKAELRII</sequence>
<evidence type="ECO:0000313" key="2">
    <source>
        <dbReference type="EMBL" id="KAF3572959.1"/>
    </source>
</evidence>
<feature type="compositionally biased region" description="Polar residues" evidence="1">
    <location>
        <begin position="28"/>
        <end position="40"/>
    </location>
</feature>
<comment type="caution">
    <text evidence="2">The sequence shown here is derived from an EMBL/GenBank/DDBJ whole genome shotgun (WGS) entry which is preliminary data.</text>
</comment>
<dbReference type="Proteomes" id="UP000712600">
    <property type="component" value="Unassembled WGS sequence"/>
</dbReference>
<proteinExistence type="predicted"/>